<evidence type="ECO:0000256" key="2">
    <source>
        <dbReference type="ARBA" id="ARBA00023043"/>
    </source>
</evidence>
<evidence type="ECO:0000256" key="1">
    <source>
        <dbReference type="ARBA" id="ARBA00022737"/>
    </source>
</evidence>
<feature type="transmembrane region" description="Helical" evidence="4">
    <location>
        <begin position="130"/>
        <end position="158"/>
    </location>
</feature>
<reference evidence="5" key="1">
    <citation type="submission" date="2025-08" db="UniProtKB">
        <authorList>
            <consortium name="Ensembl"/>
        </authorList>
    </citation>
    <scope>IDENTIFICATION</scope>
</reference>
<keyword evidence="4" id="KW-1133">Transmembrane helix</keyword>
<sequence length="176" mass="19221">PFCKTIHEAVKTGNIKQLDEIVTFGVSVNEVDPVYKFTPLHWAAHSGSLECLHWLLWHGADQTAVTIRGWTAAHLAAIRGQDACMQALHLNAVNLGLPDDLGCTPAHLAATHGHSFTLQTILRSGVVRNVIFLALFLKGIGIIHPAPSLSITFACLFFNREMLPRVTKKLSKNGGR</sequence>
<evidence type="ECO:0000256" key="3">
    <source>
        <dbReference type="PROSITE-ProRule" id="PRU00023"/>
    </source>
</evidence>
<dbReference type="SMART" id="SM00248">
    <property type="entry name" value="ANK"/>
    <property type="match status" value="4"/>
</dbReference>
<dbReference type="SUPFAM" id="SSF48403">
    <property type="entry name" value="Ankyrin repeat"/>
    <property type="match status" value="1"/>
</dbReference>
<keyword evidence="4" id="KW-0812">Transmembrane</keyword>
<dbReference type="AlphaFoldDB" id="A0A670ZP65"/>
<keyword evidence="6" id="KW-1185">Reference proteome</keyword>
<dbReference type="InterPro" id="IPR036770">
    <property type="entry name" value="Ankyrin_rpt-contain_sf"/>
</dbReference>
<dbReference type="Gene3D" id="1.25.40.20">
    <property type="entry name" value="Ankyrin repeat-containing domain"/>
    <property type="match status" value="1"/>
</dbReference>
<proteinExistence type="predicted"/>
<keyword evidence="2 3" id="KW-0040">ANK repeat</keyword>
<keyword evidence="1" id="KW-0677">Repeat</keyword>
<organism evidence="5 6">
    <name type="scientific">Pseudonaja textilis</name>
    <name type="common">Eastern brown snake</name>
    <dbReference type="NCBI Taxonomy" id="8673"/>
    <lineage>
        <taxon>Eukaryota</taxon>
        <taxon>Metazoa</taxon>
        <taxon>Chordata</taxon>
        <taxon>Craniata</taxon>
        <taxon>Vertebrata</taxon>
        <taxon>Euteleostomi</taxon>
        <taxon>Lepidosauria</taxon>
        <taxon>Squamata</taxon>
        <taxon>Bifurcata</taxon>
        <taxon>Unidentata</taxon>
        <taxon>Episquamata</taxon>
        <taxon>Toxicofera</taxon>
        <taxon>Serpentes</taxon>
        <taxon>Colubroidea</taxon>
        <taxon>Elapidae</taxon>
        <taxon>Hydrophiinae</taxon>
        <taxon>Pseudonaja</taxon>
    </lineage>
</organism>
<dbReference type="PROSITE" id="PS50297">
    <property type="entry name" value="ANK_REP_REGION"/>
    <property type="match status" value="1"/>
</dbReference>
<evidence type="ECO:0000313" key="6">
    <source>
        <dbReference type="Proteomes" id="UP000472273"/>
    </source>
</evidence>
<name>A0A670ZP65_PSETE</name>
<dbReference type="InterPro" id="IPR002110">
    <property type="entry name" value="Ankyrin_rpt"/>
</dbReference>
<dbReference type="Ensembl" id="ENSPTXT00000025294.1">
    <property type="protein sequence ID" value="ENSPTXP00000024535.1"/>
    <property type="gene ID" value="ENSPTXG00000017087.1"/>
</dbReference>
<keyword evidence="4" id="KW-0472">Membrane</keyword>
<reference evidence="5" key="2">
    <citation type="submission" date="2025-09" db="UniProtKB">
        <authorList>
            <consortium name="Ensembl"/>
        </authorList>
    </citation>
    <scope>IDENTIFICATION</scope>
</reference>
<dbReference type="Pfam" id="PF13637">
    <property type="entry name" value="Ank_4"/>
    <property type="match status" value="1"/>
</dbReference>
<dbReference type="PANTHER" id="PTHR24201:SF15">
    <property type="entry name" value="ANKYRIN REPEAT DOMAIN-CONTAINING PROTEIN 66"/>
    <property type="match status" value="1"/>
</dbReference>
<feature type="repeat" description="ANK" evidence="3">
    <location>
        <begin position="35"/>
        <end position="67"/>
    </location>
</feature>
<dbReference type="PANTHER" id="PTHR24201">
    <property type="entry name" value="ANK_REP_REGION DOMAIN-CONTAINING PROTEIN"/>
    <property type="match status" value="1"/>
</dbReference>
<dbReference type="InterPro" id="IPR050776">
    <property type="entry name" value="Ank_Repeat/CDKN_Inhibitor"/>
</dbReference>
<accession>A0A670ZP65</accession>
<dbReference type="PROSITE" id="PS50088">
    <property type="entry name" value="ANK_REPEAT"/>
    <property type="match status" value="1"/>
</dbReference>
<dbReference type="Proteomes" id="UP000472273">
    <property type="component" value="Unplaced"/>
</dbReference>
<evidence type="ECO:0000313" key="5">
    <source>
        <dbReference type="Ensembl" id="ENSPTXP00000024535.1"/>
    </source>
</evidence>
<dbReference type="GeneTree" id="ENSGT00940000154216"/>
<evidence type="ECO:0000256" key="4">
    <source>
        <dbReference type="SAM" id="Phobius"/>
    </source>
</evidence>
<protein>
    <submittedName>
        <fullName evidence="5">Uncharacterized protein</fullName>
    </submittedName>
</protein>